<evidence type="ECO:0000259" key="2">
    <source>
        <dbReference type="Pfam" id="PF00079"/>
    </source>
</evidence>
<dbReference type="InterPro" id="IPR036186">
    <property type="entry name" value="Serpin_sf"/>
</dbReference>
<accession>A0A0E0MGL1</accession>
<dbReference type="InterPro" id="IPR000215">
    <property type="entry name" value="Serpin_fam"/>
</dbReference>
<dbReference type="PANTHER" id="PTHR11461:SF313">
    <property type="entry name" value="SERPIN-Z5-RELATED"/>
    <property type="match status" value="1"/>
</dbReference>
<dbReference type="InterPro" id="IPR042178">
    <property type="entry name" value="Serpin_sf_1"/>
</dbReference>
<feature type="domain" description="Serpin" evidence="2">
    <location>
        <begin position="2"/>
        <end position="47"/>
    </location>
</feature>
<dbReference type="Proteomes" id="UP000026962">
    <property type="component" value="Chromosome 11"/>
</dbReference>
<feature type="domain" description="Serpin" evidence="2">
    <location>
        <begin position="176"/>
        <end position="230"/>
    </location>
</feature>
<dbReference type="AlphaFoldDB" id="A0A0E0MGL1"/>
<dbReference type="HOGENOM" id="CLU_023330_4_1_1"/>
<comment type="similarity">
    <text evidence="1">Belongs to the serpin family.</text>
</comment>
<dbReference type="OMA" id="NADHPFT"/>
<evidence type="ECO:0000256" key="1">
    <source>
        <dbReference type="ARBA" id="ARBA00009500"/>
    </source>
</evidence>
<dbReference type="EnsemblPlants" id="OPUNC11G14780.1">
    <property type="protein sequence ID" value="OPUNC11G14780.1"/>
    <property type="gene ID" value="OPUNC11G14780"/>
</dbReference>
<proteinExistence type="inferred from homology"/>
<dbReference type="STRING" id="4537.A0A0E0MGL1"/>
<sequence>MINEWVKNATDNRIDSIISPTDSTAVTDLILANAVYFKGEWQERFGYRIPDKFHRLDGLPVVPQFHAQLRMAAGLVCRRVQGSHTRAAAPPSSTRSIPCSSSSPSGLTTMVDVITVAPGYLYSVLAKRERRLVRVMLPKFDTKFSWDLESWGSRCRSRRRWPTCAACTRKTATAAARLNEVGTEAATVTVALRGGPPPDIVEFVADHPFTFFIMEEQSGMIVFAGHVLDPSN</sequence>
<dbReference type="Gene3D" id="3.30.497.10">
    <property type="entry name" value="Antithrombin, subunit I, domain 2"/>
    <property type="match status" value="2"/>
</dbReference>
<evidence type="ECO:0000313" key="4">
    <source>
        <dbReference type="Proteomes" id="UP000026962"/>
    </source>
</evidence>
<reference evidence="3" key="1">
    <citation type="submission" date="2015-04" db="UniProtKB">
        <authorList>
            <consortium name="EnsemblPlants"/>
        </authorList>
    </citation>
    <scope>IDENTIFICATION</scope>
</reference>
<dbReference type="Pfam" id="PF00079">
    <property type="entry name" value="Serpin"/>
    <property type="match status" value="2"/>
</dbReference>
<name>A0A0E0MGL1_ORYPU</name>
<dbReference type="Gramene" id="OPUNC11G14780.1">
    <property type="protein sequence ID" value="OPUNC11G14780.1"/>
    <property type="gene ID" value="OPUNC11G14780"/>
</dbReference>
<dbReference type="eggNOG" id="KOG2392">
    <property type="taxonomic scope" value="Eukaryota"/>
</dbReference>
<dbReference type="GO" id="GO:0004867">
    <property type="term" value="F:serine-type endopeptidase inhibitor activity"/>
    <property type="evidence" value="ECO:0007669"/>
    <property type="project" value="InterPro"/>
</dbReference>
<dbReference type="SUPFAM" id="SSF56574">
    <property type="entry name" value="Serpins"/>
    <property type="match status" value="1"/>
</dbReference>
<organism evidence="3">
    <name type="scientific">Oryza punctata</name>
    <name type="common">Red rice</name>
    <dbReference type="NCBI Taxonomy" id="4537"/>
    <lineage>
        <taxon>Eukaryota</taxon>
        <taxon>Viridiplantae</taxon>
        <taxon>Streptophyta</taxon>
        <taxon>Embryophyta</taxon>
        <taxon>Tracheophyta</taxon>
        <taxon>Spermatophyta</taxon>
        <taxon>Magnoliopsida</taxon>
        <taxon>Liliopsida</taxon>
        <taxon>Poales</taxon>
        <taxon>Poaceae</taxon>
        <taxon>BOP clade</taxon>
        <taxon>Oryzoideae</taxon>
        <taxon>Oryzeae</taxon>
        <taxon>Oryzinae</taxon>
        <taxon>Oryza</taxon>
    </lineage>
</organism>
<evidence type="ECO:0000313" key="3">
    <source>
        <dbReference type="EnsemblPlants" id="OPUNC11G14780.1"/>
    </source>
</evidence>
<protein>
    <recommendedName>
        <fullName evidence="2">Serpin domain-containing protein</fullName>
    </recommendedName>
</protein>
<dbReference type="GO" id="GO:0005615">
    <property type="term" value="C:extracellular space"/>
    <property type="evidence" value="ECO:0007669"/>
    <property type="project" value="InterPro"/>
</dbReference>
<dbReference type="PANTHER" id="PTHR11461">
    <property type="entry name" value="SERINE PROTEASE INHIBITOR, SERPIN"/>
    <property type="match status" value="1"/>
</dbReference>
<keyword evidence="4" id="KW-1185">Reference proteome</keyword>
<dbReference type="InterPro" id="IPR023796">
    <property type="entry name" value="Serpin_dom"/>
</dbReference>
<reference evidence="3" key="2">
    <citation type="submission" date="2018-05" db="EMBL/GenBank/DDBJ databases">
        <title>OpunRS2 (Oryza punctata Reference Sequence Version 2).</title>
        <authorList>
            <person name="Zhang J."/>
            <person name="Kudrna D."/>
            <person name="Lee S."/>
            <person name="Talag J."/>
            <person name="Welchert J."/>
            <person name="Wing R.A."/>
        </authorList>
    </citation>
    <scope>NUCLEOTIDE SEQUENCE [LARGE SCALE GENOMIC DNA]</scope>
</reference>